<dbReference type="RefSeq" id="XP_022735467.1">
    <property type="nucleotide sequence ID" value="XM_022879732.1"/>
</dbReference>
<organism evidence="4 5">
    <name type="scientific">Durio zibethinus</name>
    <name type="common">Durian</name>
    <dbReference type="NCBI Taxonomy" id="66656"/>
    <lineage>
        <taxon>Eukaryota</taxon>
        <taxon>Viridiplantae</taxon>
        <taxon>Streptophyta</taxon>
        <taxon>Embryophyta</taxon>
        <taxon>Tracheophyta</taxon>
        <taxon>Spermatophyta</taxon>
        <taxon>Magnoliopsida</taxon>
        <taxon>eudicotyledons</taxon>
        <taxon>Gunneridae</taxon>
        <taxon>Pentapetalae</taxon>
        <taxon>rosids</taxon>
        <taxon>malvids</taxon>
        <taxon>Malvales</taxon>
        <taxon>Malvaceae</taxon>
        <taxon>Helicteroideae</taxon>
        <taxon>Durio</taxon>
    </lineage>
</organism>
<accession>A0A6P5Y4U7</accession>
<dbReference type="SUPFAM" id="SSF47699">
    <property type="entry name" value="Bifunctional inhibitor/lipid-transfer protein/seed storage 2S albumin"/>
    <property type="match status" value="1"/>
</dbReference>
<evidence type="ECO:0000313" key="4">
    <source>
        <dbReference type="Proteomes" id="UP000515121"/>
    </source>
</evidence>
<dbReference type="Gene3D" id="1.10.110.10">
    <property type="entry name" value="Plant lipid-transfer and hydrophobic proteins"/>
    <property type="match status" value="1"/>
</dbReference>
<gene>
    <name evidence="5" type="primary">LOC111288738</name>
</gene>
<evidence type="ECO:0000259" key="3">
    <source>
        <dbReference type="SMART" id="SM00499"/>
    </source>
</evidence>
<evidence type="ECO:0000256" key="1">
    <source>
        <dbReference type="ARBA" id="ARBA00009748"/>
    </source>
</evidence>
<evidence type="ECO:0000313" key="5">
    <source>
        <dbReference type="RefSeq" id="XP_022735467.1"/>
    </source>
</evidence>
<dbReference type="PANTHER" id="PTHR33076">
    <property type="entry name" value="NON-SPECIFIC LIPID-TRANSFER PROTEIN 2-RELATED"/>
    <property type="match status" value="1"/>
</dbReference>
<dbReference type="KEGG" id="dzi:111288738"/>
<feature type="chain" id="PRO_5027664631" evidence="2">
    <location>
        <begin position="22"/>
        <end position="128"/>
    </location>
</feature>
<dbReference type="Proteomes" id="UP000515121">
    <property type="component" value="Unplaced"/>
</dbReference>
<sequence>MSRSINFLAMLVLLITESAMAVAEIPAAPSCNDAGKAAVPCVDFVKGKNTGDSPSAACCAGVKDVASQAKSKSDQQAVCECLKGLLTTIGPYDPSRVALIPQKCGVDFYLPPITSNTDCSKYQSLPLP</sequence>
<dbReference type="InterPro" id="IPR000528">
    <property type="entry name" value="Plant_nsLTP"/>
</dbReference>
<dbReference type="SMART" id="SM00499">
    <property type="entry name" value="AAI"/>
    <property type="match status" value="1"/>
</dbReference>
<keyword evidence="2" id="KW-0732">Signal</keyword>
<dbReference type="OrthoDB" id="1862539at2759"/>
<proteinExistence type="inferred from homology"/>
<protein>
    <submittedName>
        <fullName evidence="5">Non-specific lipid-transfer protein 3-like</fullName>
    </submittedName>
</protein>
<dbReference type="CDD" id="cd01960">
    <property type="entry name" value="nsLTP1"/>
    <property type="match status" value="1"/>
</dbReference>
<dbReference type="GO" id="GO:0006869">
    <property type="term" value="P:lipid transport"/>
    <property type="evidence" value="ECO:0007669"/>
    <property type="project" value="InterPro"/>
</dbReference>
<dbReference type="Pfam" id="PF14368">
    <property type="entry name" value="LTP_2"/>
    <property type="match status" value="1"/>
</dbReference>
<comment type="similarity">
    <text evidence="1">Belongs to the plant LTP family.</text>
</comment>
<feature type="domain" description="Bifunctional inhibitor/plant lipid transfer protein/seed storage helical" evidence="3">
    <location>
        <begin position="31"/>
        <end position="119"/>
    </location>
</feature>
<dbReference type="GO" id="GO:0008289">
    <property type="term" value="F:lipid binding"/>
    <property type="evidence" value="ECO:0007669"/>
    <property type="project" value="InterPro"/>
</dbReference>
<evidence type="ECO:0000256" key="2">
    <source>
        <dbReference type="SAM" id="SignalP"/>
    </source>
</evidence>
<dbReference type="PRINTS" id="PR00382">
    <property type="entry name" value="LIPIDTRNSFER"/>
</dbReference>
<dbReference type="GeneID" id="111288738"/>
<dbReference type="AlphaFoldDB" id="A0A6P5Y4U7"/>
<keyword evidence="4" id="KW-1185">Reference proteome</keyword>
<dbReference type="InterPro" id="IPR016140">
    <property type="entry name" value="Bifunc_inhib/LTP/seed_store"/>
</dbReference>
<name>A0A6P5Y4U7_DURZI</name>
<feature type="signal peptide" evidence="2">
    <location>
        <begin position="1"/>
        <end position="21"/>
    </location>
</feature>
<dbReference type="InterPro" id="IPR036312">
    <property type="entry name" value="Bifun_inhib/LTP/seed_sf"/>
</dbReference>
<reference evidence="5" key="1">
    <citation type="submission" date="2025-08" db="UniProtKB">
        <authorList>
            <consortium name="RefSeq"/>
        </authorList>
    </citation>
    <scope>IDENTIFICATION</scope>
    <source>
        <tissue evidence="5">Fruit stalk</tissue>
    </source>
</reference>